<gene>
    <name evidence="1" type="ORF">AFA91_11170</name>
</gene>
<dbReference type="STRING" id="134601.AFA91_11170"/>
<dbReference type="KEGG" id="mgo:AFA91_11170"/>
<sequence length="291" mass="32487">MGDPVIGTEAVSSGVATPYQLRSRYRAVYPGVYIPKDTEPTAALRAKAAWLWSDRRAVLAGRSASALHGAKWLDPRRPAELIHDNRRPPRGIHTWLDRFEDDEVAVVGGMRVTTPARTALDLACRYPLDAAVTLTDALANATRLKMADVELLVDRYRGRRGIKTARQVLDLVDGGAESPRETWLRLEVIRGGFPRPRTQIPVHDEYGVLVGVFDMGWEDVMVALDYEGDQHRTDRRRFNRDIRKSEAVTRLGWTHIRVTVQDGEADILKRIEAAGVPRSPRVSSPAPARSA</sequence>
<proteinExistence type="predicted"/>
<dbReference type="EMBL" id="CP012150">
    <property type="protein sequence ID" value="AKS32341.1"/>
    <property type="molecule type" value="Genomic_DNA"/>
</dbReference>
<evidence type="ECO:0000313" key="2">
    <source>
        <dbReference type="Proteomes" id="UP000062255"/>
    </source>
</evidence>
<accession>A0A0K0X4N5</accession>
<dbReference type="OrthoDB" id="5181611at2"/>
<dbReference type="RefSeq" id="WP_049744768.1">
    <property type="nucleotide sequence ID" value="NZ_CP012150.1"/>
</dbReference>
<evidence type="ECO:0000313" key="1">
    <source>
        <dbReference type="EMBL" id="AKS32341.1"/>
    </source>
</evidence>
<name>A0A0K0X4N5_MYCGD</name>
<dbReference type="PATRIC" id="fig|134601.6.peg.2326"/>
<reference evidence="1 2" key="1">
    <citation type="submission" date="2015-07" db="EMBL/GenBank/DDBJ databases">
        <title>Complete genome sequence of Mycobacterium goodii X7B, a facultative thermophilic biodesulfurizing bacterium.</title>
        <authorList>
            <person name="Yu B."/>
            <person name="Li F."/>
            <person name="Xu P."/>
        </authorList>
    </citation>
    <scope>NUCLEOTIDE SEQUENCE [LARGE SCALE GENOMIC DNA]</scope>
    <source>
        <strain evidence="1 2">X7B</strain>
    </source>
</reference>
<evidence type="ECO:0008006" key="3">
    <source>
        <dbReference type="Google" id="ProtNLM"/>
    </source>
</evidence>
<dbReference type="AlphaFoldDB" id="A0A0K0X4N5"/>
<dbReference type="Proteomes" id="UP000062255">
    <property type="component" value="Chromosome"/>
</dbReference>
<organism evidence="1 2">
    <name type="scientific">Mycolicibacterium goodii</name>
    <name type="common">Mycobacterium goodii</name>
    <dbReference type="NCBI Taxonomy" id="134601"/>
    <lineage>
        <taxon>Bacteria</taxon>
        <taxon>Bacillati</taxon>
        <taxon>Actinomycetota</taxon>
        <taxon>Actinomycetes</taxon>
        <taxon>Mycobacteriales</taxon>
        <taxon>Mycobacteriaceae</taxon>
        <taxon>Mycolicibacterium</taxon>
    </lineage>
</organism>
<protein>
    <recommendedName>
        <fullName evidence="3">DUF559 domain-containing protein</fullName>
    </recommendedName>
</protein>